<reference evidence="1 2" key="1">
    <citation type="journal article" date="2022" name="New Phytol.">
        <title>Ecological generalism drives hyperdiversity of secondary metabolite gene clusters in xylarialean endophytes.</title>
        <authorList>
            <person name="Franco M.E.E."/>
            <person name="Wisecaver J.H."/>
            <person name="Arnold A.E."/>
            <person name="Ju Y.M."/>
            <person name="Slot J.C."/>
            <person name="Ahrendt S."/>
            <person name="Moore L.P."/>
            <person name="Eastman K.E."/>
            <person name="Scott K."/>
            <person name="Konkel Z."/>
            <person name="Mondo S.J."/>
            <person name="Kuo A."/>
            <person name="Hayes R.D."/>
            <person name="Haridas S."/>
            <person name="Andreopoulos B."/>
            <person name="Riley R."/>
            <person name="LaButti K."/>
            <person name="Pangilinan J."/>
            <person name="Lipzen A."/>
            <person name="Amirebrahimi M."/>
            <person name="Yan J."/>
            <person name="Adam C."/>
            <person name="Keymanesh K."/>
            <person name="Ng V."/>
            <person name="Louie K."/>
            <person name="Northen T."/>
            <person name="Drula E."/>
            <person name="Henrissat B."/>
            <person name="Hsieh H.M."/>
            <person name="Youens-Clark K."/>
            <person name="Lutzoni F."/>
            <person name="Miadlikowska J."/>
            <person name="Eastwood D.C."/>
            <person name="Hamelin R.C."/>
            <person name="Grigoriev I.V."/>
            <person name="U'Ren J.M."/>
        </authorList>
    </citation>
    <scope>NUCLEOTIDE SEQUENCE [LARGE SCALE GENOMIC DNA]</scope>
    <source>
        <strain evidence="1 2">CBS 119005</strain>
    </source>
</reference>
<gene>
    <name evidence="1" type="ORF">F4820DRAFT_391721</name>
</gene>
<accession>A0ACB9YU90</accession>
<dbReference type="Proteomes" id="UP001497700">
    <property type="component" value="Unassembled WGS sequence"/>
</dbReference>
<protein>
    <submittedName>
        <fullName evidence="1">UbiA prenyltransferase family</fullName>
    </submittedName>
</protein>
<dbReference type="EMBL" id="MU393514">
    <property type="protein sequence ID" value="KAI4862974.1"/>
    <property type="molecule type" value="Genomic_DNA"/>
</dbReference>
<evidence type="ECO:0000313" key="2">
    <source>
        <dbReference type="Proteomes" id="UP001497700"/>
    </source>
</evidence>
<name>A0ACB9YU90_9PEZI</name>
<evidence type="ECO:0000313" key="1">
    <source>
        <dbReference type="EMBL" id="KAI4862974.1"/>
    </source>
</evidence>
<proteinExistence type="predicted"/>
<sequence length="318" mass="34967">MWFQVSNFNTLPITDRVTFHAQTLWLFTFSDLKTIVIPNTIFGIINALAASFYGIPSPGTDPIWRLPLVFLWIWANLLPFAINNQRTPLSIIEDLANKPWRPIPQGRISPGQAKVLMLCLYAATPLISTLLAGGLRQSVALIFLGTWYNNFDGADGHPIMRNAINALGYICFASGAMEVSLASPLPINFSGSGSGSGLLQWLGIIAGIIITTVHTQDMYDQEGDALRGRRTLPIVVGDACARWITALSMAIWGICCPTFWGAGPGSMAFIVSFGFAITVVIRTLMYRDVPNDKLTFLVWNIWVSTVFILPICSPSRRV</sequence>
<comment type="caution">
    <text evidence="1">The sequence shown here is derived from an EMBL/GenBank/DDBJ whole genome shotgun (WGS) entry which is preliminary data.</text>
</comment>
<keyword evidence="2" id="KW-1185">Reference proteome</keyword>
<organism evidence="1 2">
    <name type="scientific">Hypoxylon rubiginosum</name>
    <dbReference type="NCBI Taxonomy" id="110542"/>
    <lineage>
        <taxon>Eukaryota</taxon>
        <taxon>Fungi</taxon>
        <taxon>Dikarya</taxon>
        <taxon>Ascomycota</taxon>
        <taxon>Pezizomycotina</taxon>
        <taxon>Sordariomycetes</taxon>
        <taxon>Xylariomycetidae</taxon>
        <taxon>Xylariales</taxon>
        <taxon>Hypoxylaceae</taxon>
        <taxon>Hypoxylon</taxon>
    </lineage>
</organism>